<keyword evidence="2" id="KW-1185">Reference proteome</keyword>
<accession>A0A4R2KPB0</accession>
<evidence type="ECO:0000313" key="2">
    <source>
        <dbReference type="Proteomes" id="UP000294919"/>
    </source>
</evidence>
<dbReference type="AlphaFoldDB" id="A0A4R2KPB0"/>
<name>A0A4R2KPB0_9FIRM</name>
<reference evidence="1 2" key="1">
    <citation type="submission" date="2019-03" db="EMBL/GenBank/DDBJ databases">
        <title>Genomic Encyclopedia of Type Strains, Phase IV (KMG-IV): sequencing the most valuable type-strain genomes for metagenomic binning, comparative biology and taxonomic classification.</title>
        <authorList>
            <person name="Goeker M."/>
        </authorList>
    </citation>
    <scope>NUCLEOTIDE SEQUENCE [LARGE SCALE GENOMIC DNA]</scope>
    <source>
        <strain evidence="1 2">DSM 102940</strain>
    </source>
</reference>
<dbReference type="EMBL" id="SLWV01000017">
    <property type="protein sequence ID" value="TCO72679.1"/>
    <property type="molecule type" value="Genomic_DNA"/>
</dbReference>
<proteinExistence type="predicted"/>
<sequence>MLNVGKRQAKQRLKKLKIIAGLKKKIVYLRVDDFFDFV</sequence>
<dbReference type="Proteomes" id="UP000294919">
    <property type="component" value="Unassembled WGS sequence"/>
</dbReference>
<organism evidence="1 2">
    <name type="scientific">Marinisporobacter balticus</name>
    <dbReference type="NCBI Taxonomy" id="2018667"/>
    <lineage>
        <taxon>Bacteria</taxon>
        <taxon>Bacillati</taxon>
        <taxon>Bacillota</taxon>
        <taxon>Clostridia</taxon>
        <taxon>Peptostreptococcales</taxon>
        <taxon>Thermotaleaceae</taxon>
        <taxon>Marinisporobacter</taxon>
    </lineage>
</organism>
<protein>
    <submittedName>
        <fullName evidence="1">Uncharacterized protein</fullName>
    </submittedName>
</protein>
<comment type="caution">
    <text evidence="1">The sequence shown here is derived from an EMBL/GenBank/DDBJ whole genome shotgun (WGS) entry which is preliminary data.</text>
</comment>
<evidence type="ECO:0000313" key="1">
    <source>
        <dbReference type="EMBL" id="TCO72679.1"/>
    </source>
</evidence>
<gene>
    <name evidence="1" type="ORF">EV214_11743</name>
</gene>